<feature type="domain" description="Mediator complex subunit 16 C-terminal" evidence="7">
    <location>
        <begin position="137"/>
        <end position="229"/>
    </location>
</feature>
<comment type="similarity">
    <text evidence="2">Belongs to the Mediator complex subunit 16 family.</text>
</comment>
<evidence type="ECO:0000313" key="8">
    <source>
        <dbReference type="EMBL" id="KAK5129147.1"/>
    </source>
</evidence>
<comment type="subcellular location">
    <subcellularLocation>
        <location evidence="1">Nucleus</location>
    </subcellularLocation>
</comment>
<evidence type="ECO:0000256" key="1">
    <source>
        <dbReference type="ARBA" id="ARBA00004123"/>
    </source>
</evidence>
<sequence length="239" mass="27051">FEWNTPGLVLIFSSIPRCLFRFILPYLITLFKQSHEAQSPSCLFIKTVKQRQIWKTLLAQFDSMPFQLAHFQNLLNEVDTAVRSAYAAAGILAEPQRHAVEKAMLIDGTIPAVLAPAVQRLLQPDVFLDALVRESSFSALDILFYDTAWLGLHDEPSHTKKRMFDVLKKTPLPEGTMARKCTRCGSLMEELPSPPQGSTQAQPTLVEPPRIPNWIVANQRTCICGNHWVLAKWEARRGR</sequence>
<keyword evidence="6" id="KW-0539">Nucleus</keyword>
<reference evidence="8 9" key="1">
    <citation type="submission" date="2023-08" db="EMBL/GenBank/DDBJ databases">
        <title>Black Yeasts Isolated from many extreme environments.</title>
        <authorList>
            <person name="Coleine C."/>
            <person name="Stajich J.E."/>
            <person name="Selbmann L."/>
        </authorList>
    </citation>
    <scope>NUCLEOTIDE SEQUENCE [LARGE SCALE GENOMIC DNA]</scope>
    <source>
        <strain evidence="8 9">CCFEE 536</strain>
    </source>
</reference>
<keyword evidence="4" id="KW-0010">Activator</keyword>
<dbReference type="Pfam" id="PF20719">
    <property type="entry name" value="Med16_C"/>
    <property type="match status" value="1"/>
</dbReference>
<evidence type="ECO:0000256" key="6">
    <source>
        <dbReference type="ARBA" id="ARBA00023242"/>
    </source>
</evidence>
<proteinExistence type="inferred from homology"/>
<keyword evidence="9" id="KW-1185">Reference proteome</keyword>
<accession>A0ABR0KUD3</accession>
<keyword evidence="3" id="KW-0805">Transcription regulation</keyword>
<gene>
    <name evidence="8" type="primary">sin4_1</name>
    <name evidence="8" type="ORF">LTR16_002400</name>
</gene>
<protein>
    <submittedName>
        <fullName evidence="8">Mediator of RNA polymerase II transcription subunit 16</fullName>
    </submittedName>
</protein>
<keyword evidence="5" id="KW-0804">Transcription</keyword>
<evidence type="ECO:0000256" key="4">
    <source>
        <dbReference type="ARBA" id="ARBA00023159"/>
    </source>
</evidence>
<dbReference type="Proteomes" id="UP001357485">
    <property type="component" value="Unassembled WGS sequence"/>
</dbReference>
<dbReference type="InterPro" id="IPR048338">
    <property type="entry name" value="Mediator_Med16"/>
</dbReference>
<dbReference type="PANTHER" id="PTHR13224">
    <property type="entry name" value="THYROID HORMONE RECEPTOR-ASSOCIATED PROTEIN-RELATED"/>
    <property type="match status" value="1"/>
</dbReference>
<evidence type="ECO:0000256" key="5">
    <source>
        <dbReference type="ARBA" id="ARBA00023163"/>
    </source>
</evidence>
<dbReference type="InterPro" id="IPR048339">
    <property type="entry name" value="Mediator_Med16_C"/>
</dbReference>
<evidence type="ECO:0000259" key="7">
    <source>
        <dbReference type="Pfam" id="PF20719"/>
    </source>
</evidence>
<dbReference type="PANTHER" id="PTHR13224:SF6">
    <property type="entry name" value="MEDIATOR OF RNA POLYMERASE II TRANSCRIPTION SUBUNIT 16"/>
    <property type="match status" value="1"/>
</dbReference>
<organism evidence="8 9">
    <name type="scientific">Cryomyces antarcticus</name>
    <dbReference type="NCBI Taxonomy" id="329879"/>
    <lineage>
        <taxon>Eukaryota</taxon>
        <taxon>Fungi</taxon>
        <taxon>Dikarya</taxon>
        <taxon>Ascomycota</taxon>
        <taxon>Pezizomycotina</taxon>
        <taxon>Dothideomycetes</taxon>
        <taxon>Dothideomycetes incertae sedis</taxon>
        <taxon>Cryomyces</taxon>
    </lineage>
</organism>
<name>A0ABR0KUD3_9PEZI</name>
<evidence type="ECO:0000256" key="2">
    <source>
        <dbReference type="ARBA" id="ARBA00006543"/>
    </source>
</evidence>
<feature type="non-terminal residue" evidence="8">
    <location>
        <position position="1"/>
    </location>
</feature>
<comment type="caution">
    <text evidence="8">The sequence shown here is derived from an EMBL/GenBank/DDBJ whole genome shotgun (WGS) entry which is preliminary data.</text>
</comment>
<evidence type="ECO:0000313" key="9">
    <source>
        <dbReference type="Proteomes" id="UP001357485"/>
    </source>
</evidence>
<dbReference type="EMBL" id="JAVRRA010024801">
    <property type="protein sequence ID" value="KAK5129147.1"/>
    <property type="molecule type" value="Genomic_DNA"/>
</dbReference>
<evidence type="ECO:0000256" key="3">
    <source>
        <dbReference type="ARBA" id="ARBA00023015"/>
    </source>
</evidence>